<evidence type="ECO:0000313" key="8">
    <source>
        <dbReference type="EMBL" id="MFC0547907.1"/>
    </source>
</evidence>
<evidence type="ECO:0000259" key="6">
    <source>
        <dbReference type="PROSITE" id="PS00623"/>
    </source>
</evidence>
<evidence type="ECO:0000256" key="5">
    <source>
        <dbReference type="RuleBase" id="RU003968"/>
    </source>
</evidence>
<keyword evidence="3 5" id="KW-0285">Flavoprotein</keyword>
<dbReference type="PROSITE" id="PS00623">
    <property type="entry name" value="GMC_OXRED_1"/>
    <property type="match status" value="1"/>
</dbReference>
<reference evidence="8 9" key="1">
    <citation type="submission" date="2024-09" db="EMBL/GenBank/DDBJ databases">
        <authorList>
            <person name="Sun Q."/>
            <person name="Mori K."/>
        </authorList>
    </citation>
    <scope>NUCLEOTIDE SEQUENCE [LARGE SCALE GENOMIC DNA]</scope>
    <source>
        <strain evidence="8 9">TBRC 1432</strain>
    </source>
</reference>
<dbReference type="EMBL" id="JBHLUD010000015">
    <property type="protein sequence ID" value="MFC0547907.1"/>
    <property type="molecule type" value="Genomic_DNA"/>
</dbReference>
<sequence length="497" mass="53473">MDYDYVVIGAGSAGCVVAARLLARTDARVLVIEAGAGRADAPTITNPSRWVENLGSEYDWQYSYEPSPHVAGRRIPLARGKVVGGSGSINATAWVRGNRHDFDGWAAMGNEGWEYDSVLPLFKRSEDWEDGETDHHGAGGPIPVERVKDLHPAASALIDSGISLGLPYLDDYNVPEPFGVGPLSLNVRDGMRKSPWDGYLGPLQDNPRLTLRSGARARLLTFAGTRCTGVEYEWQGQIHTATASSEVILCAGAIDSPRLLLNSGIGPADELSALGIHVLADLPVGRNLQDHPLLGGFCFETEELPPVSGNLSGSSLFWRSRPEFVVPDIMLVSMQVPYLTAELAQEYPPPAHGIALLPGLMRPQSRGYVRLRAVDGPLEIQSNFLAAQADVEALLAAVELCTELAVEPAYRKLIRSWVAPARRMSRDEAVSFIRTACSSYFHPVGTCAMGTVVDSRLEVHGIDGLRVADASVMPTITSANTHAPTIMIAEAAADFLS</sequence>
<dbReference type="RefSeq" id="WP_273938247.1">
    <property type="nucleotide sequence ID" value="NZ_CP097263.1"/>
</dbReference>
<evidence type="ECO:0000256" key="4">
    <source>
        <dbReference type="ARBA" id="ARBA00022827"/>
    </source>
</evidence>
<feature type="domain" description="Glucose-methanol-choline oxidoreductase N-terminal" evidence="7">
    <location>
        <begin position="252"/>
        <end position="266"/>
    </location>
</feature>
<protein>
    <submittedName>
        <fullName evidence="8">GMC family oxidoreductase</fullName>
    </submittedName>
</protein>
<dbReference type="PANTHER" id="PTHR11552">
    <property type="entry name" value="GLUCOSE-METHANOL-CHOLINE GMC OXIDOREDUCTASE"/>
    <property type="match status" value="1"/>
</dbReference>
<feature type="domain" description="Glucose-methanol-choline oxidoreductase N-terminal" evidence="6">
    <location>
        <begin position="80"/>
        <end position="103"/>
    </location>
</feature>
<name>A0ABV6N603_9PSEU</name>
<dbReference type="InterPro" id="IPR007867">
    <property type="entry name" value="GMC_OxRtase_C"/>
</dbReference>
<dbReference type="InterPro" id="IPR000172">
    <property type="entry name" value="GMC_OxRdtase_N"/>
</dbReference>
<comment type="caution">
    <text evidence="8">The sequence shown here is derived from an EMBL/GenBank/DDBJ whole genome shotgun (WGS) entry which is preliminary data.</text>
</comment>
<dbReference type="PIRSF" id="PIRSF000137">
    <property type="entry name" value="Alcohol_oxidase"/>
    <property type="match status" value="1"/>
</dbReference>
<dbReference type="InterPro" id="IPR036188">
    <property type="entry name" value="FAD/NAD-bd_sf"/>
</dbReference>
<evidence type="ECO:0000313" key="9">
    <source>
        <dbReference type="Proteomes" id="UP001589810"/>
    </source>
</evidence>
<dbReference type="PROSITE" id="PS00624">
    <property type="entry name" value="GMC_OXRED_2"/>
    <property type="match status" value="1"/>
</dbReference>
<proteinExistence type="inferred from homology"/>
<accession>A0ABV6N603</accession>
<dbReference type="PANTHER" id="PTHR11552:SF147">
    <property type="entry name" value="CHOLINE DEHYDROGENASE, MITOCHONDRIAL"/>
    <property type="match status" value="1"/>
</dbReference>
<dbReference type="Pfam" id="PF00732">
    <property type="entry name" value="GMC_oxred_N"/>
    <property type="match status" value="1"/>
</dbReference>
<keyword evidence="4 5" id="KW-0274">FAD</keyword>
<gene>
    <name evidence="8" type="ORF">ACFFH7_40825</name>
</gene>
<dbReference type="SUPFAM" id="SSF51905">
    <property type="entry name" value="FAD/NAD(P)-binding domain"/>
    <property type="match status" value="1"/>
</dbReference>
<dbReference type="SUPFAM" id="SSF54373">
    <property type="entry name" value="FAD-linked reductases, C-terminal domain"/>
    <property type="match status" value="1"/>
</dbReference>
<comment type="cofactor">
    <cofactor evidence="1">
        <name>FAD</name>
        <dbReference type="ChEBI" id="CHEBI:57692"/>
    </cofactor>
</comment>
<dbReference type="Proteomes" id="UP001589810">
    <property type="component" value="Unassembled WGS sequence"/>
</dbReference>
<dbReference type="Gene3D" id="3.30.560.10">
    <property type="entry name" value="Glucose Oxidase, domain 3"/>
    <property type="match status" value="1"/>
</dbReference>
<comment type="similarity">
    <text evidence="2 5">Belongs to the GMC oxidoreductase family.</text>
</comment>
<dbReference type="Pfam" id="PF05199">
    <property type="entry name" value="GMC_oxred_C"/>
    <property type="match status" value="1"/>
</dbReference>
<dbReference type="InterPro" id="IPR012132">
    <property type="entry name" value="GMC_OxRdtase"/>
</dbReference>
<evidence type="ECO:0000256" key="1">
    <source>
        <dbReference type="ARBA" id="ARBA00001974"/>
    </source>
</evidence>
<organism evidence="8 9">
    <name type="scientific">Kutzneria chonburiensis</name>
    <dbReference type="NCBI Taxonomy" id="1483604"/>
    <lineage>
        <taxon>Bacteria</taxon>
        <taxon>Bacillati</taxon>
        <taxon>Actinomycetota</taxon>
        <taxon>Actinomycetes</taxon>
        <taxon>Pseudonocardiales</taxon>
        <taxon>Pseudonocardiaceae</taxon>
        <taxon>Kutzneria</taxon>
    </lineage>
</organism>
<dbReference type="Gene3D" id="3.50.50.60">
    <property type="entry name" value="FAD/NAD(P)-binding domain"/>
    <property type="match status" value="1"/>
</dbReference>
<evidence type="ECO:0000256" key="3">
    <source>
        <dbReference type="ARBA" id="ARBA00022630"/>
    </source>
</evidence>
<keyword evidence="9" id="KW-1185">Reference proteome</keyword>
<evidence type="ECO:0000259" key="7">
    <source>
        <dbReference type="PROSITE" id="PS00624"/>
    </source>
</evidence>
<evidence type="ECO:0000256" key="2">
    <source>
        <dbReference type="ARBA" id="ARBA00010790"/>
    </source>
</evidence>